<proteinExistence type="inferred from homology"/>
<dbReference type="SMART" id="SM00471">
    <property type="entry name" value="HDc"/>
    <property type="match status" value="1"/>
</dbReference>
<comment type="similarity">
    <text evidence="7">Belongs to the GlnD family.</text>
</comment>
<dbReference type="EMBL" id="ACZI02000003">
    <property type="protein sequence ID" value="ERG69124.1"/>
    <property type="molecule type" value="Genomic_DNA"/>
</dbReference>
<dbReference type="HOGENOM" id="CLU_012833_2_0_11"/>
<dbReference type="InterPro" id="IPR010043">
    <property type="entry name" value="UTase/UR"/>
</dbReference>
<dbReference type="RefSeq" id="WP_021030532.1">
    <property type="nucleotide sequence ID" value="NZ_KI391954.1"/>
</dbReference>
<dbReference type="PIRSF" id="PIRSF006288">
    <property type="entry name" value="PII_uridyltransf"/>
    <property type="match status" value="1"/>
</dbReference>
<dbReference type="GO" id="GO:0008081">
    <property type="term" value="F:phosphoric diester hydrolase activity"/>
    <property type="evidence" value="ECO:0007669"/>
    <property type="project" value="UniProtKB-UniRule"/>
</dbReference>
<comment type="function">
    <text evidence="7">Modifies, by uridylylation and deuridylylation, the PII regulatory proteins (GlnB and homologs), in response to the nitrogen status of the cell that GlnD senses through the glutamine level. Under low glutamine levels, catalyzes the conversion of the PII proteins and UTP to PII-UMP and PPi, while under higher glutamine levels, GlnD hydrolyzes PII-UMP to PII and UMP (deuridylylation). Thus, controls uridylylation state and activity of the PII proteins, and plays an important role in the regulation of nitrogen metabolism.</text>
</comment>
<dbReference type="Proteomes" id="UP000004816">
    <property type="component" value="Unassembled WGS sequence"/>
</dbReference>
<comment type="catalytic activity">
    <reaction evidence="7">
        <text>[protein-PII]-L-tyrosine + UTP = [protein-PII]-uridylyl-L-tyrosine + diphosphate</text>
        <dbReference type="Rhea" id="RHEA:13673"/>
        <dbReference type="Rhea" id="RHEA-COMP:12147"/>
        <dbReference type="Rhea" id="RHEA-COMP:12148"/>
        <dbReference type="ChEBI" id="CHEBI:33019"/>
        <dbReference type="ChEBI" id="CHEBI:46398"/>
        <dbReference type="ChEBI" id="CHEBI:46858"/>
        <dbReference type="ChEBI" id="CHEBI:90602"/>
        <dbReference type="EC" id="2.7.7.59"/>
    </reaction>
</comment>
<accession>U1N4H1</accession>
<comment type="activity regulation">
    <text evidence="7">Uridylyltransferase (UTase) activity is inhibited by glutamine, while glutamine activates uridylyl-removing (UR) activity.</text>
</comment>
<dbReference type="CDD" id="cd05401">
    <property type="entry name" value="NT_GlnE_GlnD_like"/>
    <property type="match status" value="1"/>
</dbReference>
<dbReference type="CDD" id="cd00077">
    <property type="entry name" value="HDc"/>
    <property type="match status" value="1"/>
</dbReference>
<sequence>MSHGAAVGLRDSVRSLVASELPAAQLRGELQGLLEGWLADLAAGLGVGPGSGLALVAVGALGRGEFLPHSDLDLVLLHRDRSPDEVKAVAEGLWYPIWDANIDLDHAVRTTDEMLAVAQSDLRAALGLLRRRLVAGDEDLYRAAVDPVLRSWRRSARERLPELLGSARERWKRFGSVAHRAEPDLKSGKGGTRDAELLDALALAQLTDGVPALTDESPGGGFARAYADLLDIRTQLRRVTGKGRDQLLAQDADEVAAGLGVGDRFDLARALSGIGRTVEYCVEVGLRVAHNAVSAPDARQRRPLGEGVVAHGGEVALAKEARPDLGLVLRVAASSAASGLPISQATLLRLAASDVSQRWTREMRQNLLTVLGAGSRTVRVVEALDRTGLWERMFPEWDAVRDLPPKDPIHVWTVDRHLVEAVVQASSLTTRVARPDLLLIGALLHDVGKGRDGDHSVIGERLARQIGERLGLPGVDVDRLAVVVRQHLLLPTLAMRRDVRDRATAELVMAEIGKDEVVLEVLAALSEADSLATGPGVWGEWKARLIGELVASCRRLLAGEDGEQQAEAAPSARLTDRAEPLLARAKEARELPGRVLVEWAWQPGEADGGAGELIMVAPDSIGLLAKITAVLALHGLRCHRAELAETEGFAVAAFAASPRFGSLPSAQIIRQDLLRALGEGWDVLEALADRSRKEAENRVRSVLPVAVPTASRTAAPKVFWLPGPAEDQASVEVRAADRVGLLASLAAVFAEAGVSVLEARVETLGLSVVDVFVLPAAQLPEDLRKRLDADLMDVCNAM</sequence>
<feature type="region of interest" description="Uridylyltransferase" evidence="7">
    <location>
        <begin position="1"/>
        <end position="303"/>
    </location>
</feature>
<dbReference type="AlphaFoldDB" id="U1N4H1"/>
<feature type="domain" description="ACT" evidence="8">
    <location>
        <begin position="612"/>
        <end position="691"/>
    </location>
</feature>
<dbReference type="PANTHER" id="PTHR47320">
    <property type="entry name" value="BIFUNCTIONAL URIDYLYLTRANSFERASE/URIDYLYL-REMOVING ENZYME"/>
    <property type="match status" value="1"/>
</dbReference>
<gene>
    <name evidence="7" type="primary">glnD</name>
    <name evidence="10" type="ORF">HMPREF9336_04268</name>
</gene>
<evidence type="ECO:0000256" key="1">
    <source>
        <dbReference type="ARBA" id="ARBA00022679"/>
    </source>
</evidence>
<dbReference type="Gene3D" id="1.10.3090.10">
    <property type="entry name" value="cca-adding enzyme, domain 2"/>
    <property type="match status" value="1"/>
</dbReference>
<dbReference type="InterPro" id="IPR013546">
    <property type="entry name" value="PII_UdlTrfase/GS_AdlTrfase"/>
</dbReference>
<evidence type="ECO:0000259" key="8">
    <source>
        <dbReference type="PROSITE" id="PS51671"/>
    </source>
</evidence>
<keyword evidence="6 7" id="KW-0511">Multifunctional enzyme</keyword>
<evidence type="ECO:0000313" key="10">
    <source>
        <dbReference type="EMBL" id="ERG69124.1"/>
    </source>
</evidence>
<dbReference type="Pfam" id="PF01966">
    <property type="entry name" value="HD"/>
    <property type="match status" value="1"/>
</dbReference>
<dbReference type="GO" id="GO:0006808">
    <property type="term" value="P:regulation of nitrogen utilization"/>
    <property type="evidence" value="ECO:0007669"/>
    <property type="project" value="UniProtKB-UniRule"/>
</dbReference>
<keyword evidence="4 7" id="KW-0378">Hydrolase</keyword>
<dbReference type="HAMAP" id="MF_00277">
    <property type="entry name" value="PII_uridylyl_transf"/>
    <property type="match status" value="1"/>
</dbReference>
<comment type="catalytic activity">
    <reaction evidence="7">
        <text>[protein-PII]-uridylyl-L-tyrosine + H2O = [protein-PII]-L-tyrosine + UMP + H(+)</text>
        <dbReference type="Rhea" id="RHEA:48600"/>
        <dbReference type="Rhea" id="RHEA-COMP:12147"/>
        <dbReference type="Rhea" id="RHEA-COMP:12148"/>
        <dbReference type="ChEBI" id="CHEBI:15377"/>
        <dbReference type="ChEBI" id="CHEBI:15378"/>
        <dbReference type="ChEBI" id="CHEBI:46858"/>
        <dbReference type="ChEBI" id="CHEBI:57865"/>
        <dbReference type="ChEBI" id="CHEBI:90602"/>
    </reaction>
</comment>
<evidence type="ECO:0000256" key="3">
    <source>
        <dbReference type="ARBA" id="ARBA00022737"/>
    </source>
</evidence>
<dbReference type="SUPFAM" id="SSF109604">
    <property type="entry name" value="HD-domain/PDEase-like"/>
    <property type="match status" value="1"/>
</dbReference>
<evidence type="ECO:0000256" key="5">
    <source>
        <dbReference type="ARBA" id="ARBA00022842"/>
    </source>
</evidence>
<keyword evidence="3" id="KW-0677">Repeat</keyword>
<reference evidence="10 11" key="1">
    <citation type="journal article" date="2011" name="Stand. Genomic Sci.">
        <title>High quality draft genome sequence of Segniliparus rugosus CDC 945(T)= (ATCC BAA-974(T)).</title>
        <authorList>
            <person name="Earl A.M."/>
            <person name="Desjardins C.A."/>
            <person name="Fitzgerald M.G."/>
            <person name="Arachchi H.M."/>
            <person name="Zeng Q."/>
            <person name="Mehta T."/>
            <person name="Griggs A."/>
            <person name="Birren B.W."/>
            <person name="Toney N.C."/>
            <person name="Carr J."/>
            <person name="Posey J."/>
            <person name="Butler W.R."/>
        </authorList>
    </citation>
    <scope>NUCLEOTIDE SEQUENCE [LARGE SCALE GENOMIC DNA]</scope>
    <source>
        <strain evidence="11">ATCC BAA-974 / DSM 45345 / CCUG 50838 / CIP 108380 / JCM 13579 / CDC 945</strain>
    </source>
</reference>
<dbReference type="CDD" id="cd04873">
    <property type="entry name" value="ACT_UUR-ACR-like"/>
    <property type="match status" value="1"/>
</dbReference>
<dbReference type="NCBIfam" id="NF002895">
    <property type="entry name" value="PRK03381.1"/>
    <property type="match status" value="1"/>
</dbReference>
<comment type="caution">
    <text evidence="10">The sequence shown here is derived from an EMBL/GenBank/DDBJ whole genome shotgun (WGS) entry which is preliminary data.</text>
</comment>
<dbReference type="InterPro" id="IPR002912">
    <property type="entry name" value="ACT_dom"/>
</dbReference>
<dbReference type="Pfam" id="PF08335">
    <property type="entry name" value="GlnD_UR_UTase"/>
    <property type="match status" value="1"/>
</dbReference>
<evidence type="ECO:0000256" key="4">
    <source>
        <dbReference type="ARBA" id="ARBA00022801"/>
    </source>
</evidence>
<keyword evidence="1 7" id="KW-0808">Transferase</keyword>
<dbReference type="eggNOG" id="COG2844">
    <property type="taxonomic scope" value="Bacteria"/>
</dbReference>
<dbReference type="InterPro" id="IPR043519">
    <property type="entry name" value="NT_sf"/>
</dbReference>
<feature type="domain" description="ACT" evidence="8">
    <location>
        <begin position="730"/>
        <end position="798"/>
    </location>
</feature>
<comment type="cofactor">
    <cofactor evidence="7">
        <name>Mg(2+)</name>
        <dbReference type="ChEBI" id="CHEBI:18420"/>
    </cofactor>
</comment>
<comment type="domain">
    <text evidence="7">Has four distinct domains: an N-terminal nucleotidyltransferase (NT) domain responsible for UTase activity, a central HD domain that encodes UR activity, and two C-terminal ACT domains that seem to have a role in glutamine sensing.</text>
</comment>
<dbReference type="PROSITE" id="PS51671">
    <property type="entry name" value="ACT"/>
    <property type="match status" value="2"/>
</dbReference>
<name>U1N4H1_SEGRC</name>
<evidence type="ECO:0000259" key="9">
    <source>
        <dbReference type="PROSITE" id="PS51831"/>
    </source>
</evidence>
<dbReference type="InterPro" id="IPR045865">
    <property type="entry name" value="ACT-like_dom_sf"/>
</dbReference>
<dbReference type="OrthoDB" id="9758038at2"/>
<protein>
    <recommendedName>
        <fullName evidence="7">Bifunctional uridylyltransferase/uridylyl-removing enzyme</fullName>
        <shortName evidence="7">UTase/UR</shortName>
    </recommendedName>
    <alternativeName>
        <fullName evidence="7">Bifunctional [protein-PII] modification enzyme</fullName>
    </alternativeName>
    <alternativeName>
        <fullName evidence="7">Bifunctional nitrogen sensor protein</fullName>
    </alternativeName>
    <domain>
        <recommendedName>
            <fullName evidence="7">[Protein-PII] uridylyltransferase</fullName>
            <shortName evidence="7">PII uridylyltransferase</shortName>
            <shortName evidence="7">UTase</shortName>
            <ecNumber evidence="7">2.7.7.59</ecNumber>
        </recommendedName>
    </domain>
    <domain>
        <recommendedName>
            <fullName evidence="7">[Protein-PII]-UMP uridylyl-removing enzyme</fullName>
            <shortName evidence="7">UR</shortName>
            <ecNumber evidence="7">3.1.4.-</ecNumber>
        </recommendedName>
    </domain>
</protein>
<dbReference type="GO" id="GO:0008773">
    <property type="term" value="F:[protein-PII] uridylyltransferase activity"/>
    <property type="evidence" value="ECO:0007669"/>
    <property type="project" value="UniProtKB-UniRule"/>
</dbReference>
<evidence type="ECO:0000256" key="6">
    <source>
        <dbReference type="ARBA" id="ARBA00023268"/>
    </source>
</evidence>
<keyword evidence="2 7" id="KW-0548">Nucleotidyltransferase</keyword>
<keyword evidence="5 7" id="KW-0460">Magnesium</keyword>
<dbReference type="InterPro" id="IPR003607">
    <property type="entry name" value="HD/PDEase_dom"/>
</dbReference>
<evidence type="ECO:0000313" key="11">
    <source>
        <dbReference type="Proteomes" id="UP000004816"/>
    </source>
</evidence>
<dbReference type="EC" id="2.7.7.59" evidence="7"/>
<dbReference type="PANTHER" id="PTHR47320:SF1">
    <property type="entry name" value="BIFUNCTIONAL URIDYLYLTRANSFERASE_URIDYLYL-REMOVING ENZYME"/>
    <property type="match status" value="1"/>
</dbReference>
<dbReference type="SUPFAM" id="SSF55021">
    <property type="entry name" value="ACT-like"/>
    <property type="match status" value="1"/>
</dbReference>
<dbReference type="Pfam" id="PF01842">
    <property type="entry name" value="ACT"/>
    <property type="match status" value="1"/>
</dbReference>
<dbReference type="Gene3D" id="3.30.70.260">
    <property type="match status" value="1"/>
</dbReference>
<feature type="domain" description="HD" evidence="9">
    <location>
        <begin position="414"/>
        <end position="522"/>
    </location>
</feature>
<dbReference type="SUPFAM" id="SSF81301">
    <property type="entry name" value="Nucleotidyltransferase"/>
    <property type="match status" value="1"/>
</dbReference>
<comment type="caution">
    <text evidence="7">Lacks conserved residue(s) required for the propagation of feature annotation.</text>
</comment>
<dbReference type="STRING" id="679197.HMPREF9336_04268"/>
<dbReference type="PROSITE" id="PS51831">
    <property type="entry name" value="HD"/>
    <property type="match status" value="1"/>
</dbReference>
<evidence type="ECO:0000256" key="2">
    <source>
        <dbReference type="ARBA" id="ARBA00022695"/>
    </source>
</evidence>
<dbReference type="EC" id="3.1.4.-" evidence="7"/>
<dbReference type="InterPro" id="IPR006674">
    <property type="entry name" value="HD_domain"/>
</dbReference>
<keyword evidence="11" id="KW-1185">Reference proteome</keyword>
<organism evidence="10 11">
    <name type="scientific">Segniliparus rugosus (strain ATCC BAA-974 / DSM 45345 / CCUG 50838 / CIP 108380 / JCM 13579 / CDC 945)</name>
    <dbReference type="NCBI Taxonomy" id="679197"/>
    <lineage>
        <taxon>Bacteria</taxon>
        <taxon>Bacillati</taxon>
        <taxon>Actinomycetota</taxon>
        <taxon>Actinomycetes</taxon>
        <taxon>Mycobacteriales</taxon>
        <taxon>Segniliparaceae</taxon>
        <taxon>Segniliparus</taxon>
    </lineage>
</organism>
<evidence type="ECO:0000256" key="7">
    <source>
        <dbReference type="HAMAP-Rule" id="MF_00277"/>
    </source>
</evidence>